<dbReference type="Gramene" id="ESW24039">
    <property type="protein sequence ID" value="ESW24039"/>
    <property type="gene ID" value="PHAVU_004G097100g"/>
</dbReference>
<organism evidence="3 4">
    <name type="scientific">Phaseolus vulgaris</name>
    <name type="common">Kidney bean</name>
    <name type="synonym">French bean</name>
    <dbReference type="NCBI Taxonomy" id="3885"/>
    <lineage>
        <taxon>Eukaryota</taxon>
        <taxon>Viridiplantae</taxon>
        <taxon>Streptophyta</taxon>
        <taxon>Embryophyta</taxon>
        <taxon>Tracheophyta</taxon>
        <taxon>Spermatophyta</taxon>
        <taxon>Magnoliopsida</taxon>
        <taxon>eudicotyledons</taxon>
        <taxon>Gunneridae</taxon>
        <taxon>Pentapetalae</taxon>
        <taxon>rosids</taxon>
        <taxon>fabids</taxon>
        <taxon>Fabales</taxon>
        <taxon>Fabaceae</taxon>
        <taxon>Papilionoideae</taxon>
        <taxon>50 kb inversion clade</taxon>
        <taxon>NPAAA clade</taxon>
        <taxon>indigoferoid/millettioid clade</taxon>
        <taxon>Phaseoleae</taxon>
        <taxon>Phaseolus</taxon>
    </lineage>
</organism>
<evidence type="ECO:0000256" key="1">
    <source>
        <dbReference type="SAM" id="MobiDB-lite"/>
    </source>
</evidence>
<dbReference type="Proteomes" id="UP000000226">
    <property type="component" value="Chromosome 4"/>
</dbReference>
<keyword evidence="2" id="KW-0732">Signal</keyword>
<name>V7C1L0_PHAVU</name>
<sequence length="114" mass="11807">MENINMKFVIVVVCLAVCIGASWAGIHDGAKANEEKAKKAAAEIIKAAKDSAKHSGKHSAKHSGKHSAKQSAASSDKSDKVAEAPAVDAPAPGPATEESETFGEWAYEKFTGGN</sequence>
<accession>V7C1L0</accession>
<evidence type="ECO:0000313" key="3">
    <source>
        <dbReference type="EMBL" id="ESW24039.1"/>
    </source>
</evidence>
<feature type="region of interest" description="Disordered" evidence="1">
    <location>
        <begin position="45"/>
        <end position="104"/>
    </location>
</feature>
<dbReference type="AlphaFoldDB" id="V7C1L0"/>
<evidence type="ECO:0000313" key="4">
    <source>
        <dbReference type="Proteomes" id="UP000000226"/>
    </source>
</evidence>
<evidence type="ECO:0000256" key="2">
    <source>
        <dbReference type="SAM" id="SignalP"/>
    </source>
</evidence>
<feature type="compositionally biased region" description="Basic residues" evidence="1">
    <location>
        <begin position="54"/>
        <end position="68"/>
    </location>
</feature>
<reference evidence="4" key="1">
    <citation type="journal article" date="2014" name="Nat. Genet.">
        <title>A reference genome for common bean and genome-wide analysis of dual domestications.</title>
        <authorList>
            <person name="Schmutz J."/>
            <person name="McClean P.E."/>
            <person name="Mamidi S."/>
            <person name="Wu G.A."/>
            <person name="Cannon S.B."/>
            <person name="Grimwood J."/>
            <person name="Jenkins J."/>
            <person name="Shu S."/>
            <person name="Song Q."/>
            <person name="Chavarro C."/>
            <person name="Torres-Torres M."/>
            <person name="Geffroy V."/>
            <person name="Moghaddam S.M."/>
            <person name="Gao D."/>
            <person name="Abernathy B."/>
            <person name="Barry K."/>
            <person name="Blair M."/>
            <person name="Brick M.A."/>
            <person name="Chovatia M."/>
            <person name="Gepts P."/>
            <person name="Goodstein D.M."/>
            <person name="Gonzales M."/>
            <person name="Hellsten U."/>
            <person name="Hyten D.L."/>
            <person name="Jia G."/>
            <person name="Kelly J.D."/>
            <person name="Kudrna D."/>
            <person name="Lee R."/>
            <person name="Richard M.M."/>
            <person name="Miklas P.N."/>
            <person name="Osorno J.M."/>
            <person name="Rodrigues J."/>
            <person name="Thareau V."/>
            <person name="Urrea C.A."/>
            <person name="Wang M."/>
            <person name="Yu Y."/>
            <person name="Zhang M."/>
            <person name="Wing R.A."/>
            <person name="Cregan P.B."/>
            <person name="Rokhsar D.S."/>
            <person name="Jackson S.A."/>
        </authorList>
    </citation>
    <scope>NUCLEOTIDE SEQUENCE [LARGE SCALE GENOMIC DNA]</scope>
    <source>
        <strain evidence="4">cv. G19833</strain>
    </source>
</reference>
<proteinExistence type="predicted"/>
<feature type="chain" id="PRO_5004757296" evidence="2">
    <location>
        <begin position="25"/>
        <end position="114"/>
    </location>
</feature>
<keyword evidence="4" id="KW-1185">Reference proteome</keyword>
<feature type="signal peptide" evidence="2">
    <location>
        <begin position="1"/>
        <end position="24"/>
    </location>
</feature>
<protein>
    <submittedName>
        <fullName evidence="3">Uncharacterized protein</fullName>
    </submittedName>
</protein>
<gene>
    <name evidence="3" type="ORF">PHAVU_004G097100g</name>
</gene>
<dbReference type="EMBL" id="CM002291">
    <property type="protein sequence ID" value="ESW24039.1"/>
    <property type="molecule type" value="Genomic_DNA"/>
</dbReference>